<keyword evidence="1" id="KW-0472">Membrane</keyword>
<feature type="transmembrane region" description="Helical" evidence="1">
    <location>
        <begin position="81"/>
        <end position="101"/>
    </location>
</feature>
<dbReference type="Proteomes" id="UP000077202">
    <property type="component" value="Unassembled WGS sequence"/>
</dbReference>
<reference evidence="3 4" key="1">
    <citation type="submission" date="2016-03" db="EMBL/GenBank/DDBJ databases">
        <title>Mechanisms controlling the formation of the plant cell surface in tip-growing cells are functionally conserved among land plants.</title>
        <authorList>
            <person name="Honkanen S."/>
            <person name="Jones V.A."/>
            <person name="Morieri G."/>
            <person name="Champion C."/>
            <person name="Hetherington A.J."/>
            <person name="Kelly S."/>
            <person name="Saint-Marcoux D."/>
            <person name="Proust H."/>
            <person name="Prescott H."/>
            <person name="Dolan L."/>
        </authorList>
    </citation>
    <scope>NUCLEOTIDE SEQUENCE [LARGE SCALE GENOMIC DNA]</scope>
    <source>
        <strain evidence="4">cv. Tak-1 and cv. Tak-2</strain>
        <tissue evidence="3">Whole gametophyte</tissue>
    </source>
</reference>
<evidence type="ECO:0000313" key="3">
    <source>
        <dbReference type="EMBL" id="OAE30526.1"/>
    </source>
</evidence>
<dbReference type="PANTHER" id="PTHR33294">
    <property type="entry name" value="AWPM-19-LIKE FAMILY PROTEIN"/>
    <property type="match status" value="1"/>
</dbReference>
<evidence type="ECO:0000313" key="5">
    <source>
        <dbReference type="Proteomes" id="UP001162541"/>
    </source>
</evidence>
<dbReference type="PANTHER" id="PTHR33294:SF5">
    <property type="entry name" value="AWPM-19-LIKE FAMILY PROTEIN"/>
    <property type="match status" value="1"/>
</dbReference>
<gene>
    <name evidence="3" type="ORF">AXG93_977s1100</name>
    <name evidence="2" type="ORF">Mp_6g01060</name>
</gene>
<keyword evidence="1" id="KW-1133">Transmembrane helix</keyword>
<dbReference type="InterPro" id="IPR008390">
    <property type="entry name" value="AWPM-19"/>
</dbReference>
<reference evidence="5" key="3">
    <citation type="journal article" date="2020" name="Curr. Biol.">
        <title>Chromatin organization in early land plants reveals an ancestral association between H3K27me3, transposons, and constitutive heterochromatin.</title>
        <authorList>
            <person name="Montgomery S.A."/>
            <person name="Tanizawa Y."/>
            <person name="Galik B."/>
            <person name="Wang N."/>
            <person name="Ito T."/>
            <person name="Mochizuki T."/>
            <person name="Akimcheva S."/>
            <person name="Bowman J.L."/>
            <person name="Cognat V."/>
            <person name="Marechal-Drouard L."/>
            <person name="Ekker H."/>
            <person name="Hong S.F."/>
            <person name="Kohchi T."/>
            <person name="Lin S.S."/>
            <person name="Liu L.D."/>
            <person name="Nakamura Y."/>
            <person name="Valeeva L.R."/>
            <person name="Shakirov E.V."/>
            <person name="Shippen D.E."/>
            <person name="Wei W.L."/>
            <person name="Yagura M."/>
            <person name="Yamaoka S."/>
            <person name="Yamato K.T."/>
            <person name="Liu C."/>
            <person name="Berger F."/>
        </authorList>
    </citation>
    <scope>NUCLEOTIDE SEQUENCE [LARGE SCALE GENOMIC DNA]</scope>
    <source>
        <strain evidence="5">Tak-1</strain>
    </source>
</reference>
<dbReference type="EMBL" id="AP019871">
    <property type="protein sequence ID" value="BBN13129.1"/>
    <property type="molecule type" value="Genomic_DNA"/>
</dbReference>
<proteinExistence type="predicted"/>
<dbReference type="EMBL" id="LVLJ01001301">
    <property type="protein sequence ID" value="OAE30526.1"/>
    <property type="molecule type" value="Genomic_DNA"/>
</dbReference>
<dbReference type="Proteomes" id="UP001162541">
    <property type="component" value="Chromosome 6"/>
</dbReference>
<keyword evidence="4" id="KW-1185">Reference proteome</keyword>
<feature type="transmembrane region" description="Helical" evidence="1">
    <location>
        <begin position="12"/>
        <end position="32"/>
    </location>
</feature>
<accession>A0A176WEG6</accession>
<feature type="transmembrane region" description="Helical" evidence="1">
    <location>
        <begin position="44"/>
        <end position="69"/>
    </location>
</feature>
<keyword evidence="1" id="KW-0812">Transmembrane</keyword>
<evidence type="ECO:0000256" key="1">
    <source>
        <dbReference type="SAM" id="Phobius"/>
    </source>
</evidence>
<evidence type="ECO:0000313" key="2">
    <source>
        <dbReference type="EMBL" id="BBN13129.1"/>
    </source>
</evidence>
<dbReference type="AlphaFoldDB" id="A0A176WEG6"/>
<dbReference type="Pfam" id="PF05512">
    <property type="entry name" value="AWPM-19"/>
    <property type="match status" value="1"/>
</dbReference>
<organism evidence="3 4">
    <name type="scientific">Marchantia polymorpha subsp. ruderalis</name>
    <dbReference type="NCBI Taxonomy" id="1480154"/>
    <lineage>
        <taxon>Eukaryota</taxon>
        <taxon>Viridiplantae</taxon>
        <taxon>Streptophyta</taxon>
        <taxon>Embryophyta</taxon>
        <taxon>Marchantiophyta</taxon>
        <taxon>Marchantiopsida</taxon>
        <taxon>Marchantiidae</taxon>
        <taxon>Marchantiales</taxon>
        <taxon>Marchantiaceae</taxon>
        <taxon>Marchantia</taxon>
    </lineage>
</organism>
<reference evidence="2" key="2">
    <citation type="journal article" date="2019" name="Curr. Biol.">
        <title>Chromatin organization in early land plants reveals an ancestral association between H3K27me3, transposons, and constitutive heterochromatin.</title>
        <authorList>
            <person name="Montgomery S.A."/>
            <person name="Tanizawa Y."/>
            <person name="Galik B."/>
            <person name="Wang N."/>
            <person name="Ito T."/>
            <person name="Mochizuki T."/>
            <person name="Akimcheva S."/>
            <person name="Bowman J."/>
            <person name="Cognat V."/>
            <person name="Drouard L."/>
            <person name="Ekker H."/>
            <person name="Houng S."/>
            <person name="Kohchi T."/>
            <person name="Lin S."/>
            <person name="Liu L.D."/>
            <person name="Nakamura Y."/>
            <person name="Valeeva L.R."/>
            <person name="Shakirov E.V."/>
            <person name="Shippen D.E."/>
            <person name="Wei W."/>
            <person name="Yagura M."/>
            <person name="Yamaoka S."/>
            <person name="Yamato K.T."/>
            <person name="Liu C."/>
            <person name="Berger F."/>
        </authorList>
    </citation>
    <scope>NUCLEOTIDE SEQUENCE [LARGE SCALE GENOMIC DNA]</scope>
    <source>
        <strain evidence="2">Tak-1</strain>
    </source>
</reference>
<feature type="transmembrane region" description="Helical" evidence="1">
    <location>
        <begin position="121"/>
        <end position="141"/>
    </location>
</feature>
<protein>
    <submittedName>
        <fullName evidence="3">Uncharacterized protein</fullName>
    </submittedName>
</protein>
<evidence type="ECO:0000313" key="4">
    <source>
        <dbReference type="Proteomes" id="UP000077202"/>
    </source>
</evidence>
<name>A0A176WEG6_MARPO</name>
<sequence length="174" mass="18352">MKLNYGRIVTLPLLLLNFAMFIIVLGLSGHFLNDAIGGSAGGNGATTFFITFALVAGVVGCASVIAGLYHLKVWKTETLAATNAVTWVSWVLVLLAMGLAWKEIHIGGRSTKHRVLEAFVIILSFTQLLYLMMLHLGVFGATKFGPTYGEPVVASDVKVTTPATTASPAAASAV</sequence>